<dbReference type="SUPFAM" id="SSF51182">
    <property type="entry name" value="RmlC-like cupins"/>
    <property type="match status" value="1"/>
</dbReference>
<dbReference type="RefSeq" id="WP_127164564.1">
    <property type="nucleotide sequence ID" value="NZ_CP029822.1"/>
</dbReference>
<evidence type="ECO:0008006" key="3">
    <source>
        <dbReference type="Google" id="ProtNLM"/>
    </source>
</evidence>
<dbReference type="Gene3D" id="2.60.120.10">
    <property type="entry name" value="Jelly Rolls"/>
    <property type="match status" value="1"/>
</dbReference>
<gene>
    <name evidence="1" type="ORF">DM558_14420</name>
</gene>
<reference evidence="2" key="1">
    <citation type="submission" date="2018-06" db="EMBL/GenBank/DDBJ databases">
        <title>Complete genome of Pseudomonas insecticola strain QZS01.</title>
        <authorList>
            <person name="Wang J."/>
            <person name="Su Q."/>
        </authorList>
    </citation>
    <scope>NUCLEOTIDE SEQUENCE [LARGE SCALE GENOMIC DNA]</scope>
    <source>
        <strain evidence="2">QZS01</strain>
    </source>
</reference>
<keyword evidence="2" id="KW-1185">Reference proteome</keyword>
<proteinExistence type="predicted"/>
<evidence type="ECO:0000313" key="2">
    <source>
        <dbReference type="Proteomes" id="UP000273143"/>
    </source>
</evidence>
<dbReference type="AlphaFoldDB" id="A0A3Q9JMQ8"/>
<evidence type="ECO:0000313" key="1">
    <source>
        <dbReference type="EMBL" id="AZS51886.1"/>
    </source>
</evidence>
<protein>
    <recommendedName>
        <fullName evidence="3">HutD family protein</fullName>
    </recommendedName>
</protein>
<dbReference type="KEGG" id="emo:DM558_14420"/>
<name>A0A3Q9JMQ8_9GAMM</name>
<dbReference type="InterPro" id="IPR011051">
    <property type="entry name" value="RmlC_Cupin_sf"/>
</dbReference>
<accession>A0A3Q9JMQ8</accession>
<dbReference type="InterPro" id="IPR010282">
    <property type="entry name" value="Uncharacterised_HutD/Ves"/>
</dbReference>
<dbReference type="EMBL" id="CP029822">
    <property type="protein sequence ID" value="AZS51886.1"/>
    <property type="molecule type" value="Genomic_DNA"/>
</dbReference>
<dbReference type="Proteomes" id="UP000273143">
    <property type="component" value="Chromosome"/>
</dbReference>
<sequence length="194" mass="21771">MDIIKKLKDYQPMDWRSTTGKSTEVARNEDSPSKEVFDWRFAIEDVQQRALPPFPGFMRVFSVLEGTVADVVINSQFENTLKIHEHVRVDADSVTMVSLPLGPVKDLSLLYNDDLYTGAYQWCDVGLEPKTFASMADTLLIFCSAPKITVQRTGDIPKPLDNYDTYITSGGQEITIAGFLPTDHACVVELFRNA</sequence>
<dbReference type="InterPro" id="IPR014710">
    <property type="entry name" value="RmlC-like_jellyroll"/>
</dbReference>
<organism evidence="1 2">
    <name type="scientific">Entomomonas moraniae</name>
    <dbReference type="NCBI Taxonomy" id="2213226"/>
    <lineage>
        <taxon>Bacteria</taxon>
        <taxon>Pseudomonadati</taxon>
        <taxon>Pseudomonadota</taxon>
        <taxon>Gammaproteobacteria</taxon>
        <taxon>Pseudomonadales</taxon>
        <taxon>Pseudomonadaceae</taxon>
        <taxon>Entomomonas</taxon>
    </lineage>
</organism>
<dbReference type="Pfam" id="PF05962">
    <property type="entry name" value="HutD"/>
    <property type="match status" value="1"/>
</dbReference>